<evidence type="ECO:0000259" key="9">
    <source>
        <dbReference type="PROSITE" id="PS51755"/>
    </source>
</evidence>
<protein>
    <submittedName>
        <fullName evidence="10">Response regulator transcription factor</fullName>
    </submittedName>
</protein>
<dbReference type="PANTHER" id="PTHR48111:SF1">
    <property type="entry name" value="TWO-COMPONENT RESPONSE REGULATOR ORR33"/>
    <property type="match status" value="1"/>
</dbReference>
<dbReference type="Pfam" id="PF00072">
    <property type="entry name" value="Response_reg"/>
    <property type="match status" value="1"/>
</dbReference>
<dbReference type="PANTHER" id="PTHR48111">
    <property type="entry name" value="REGULATOR OF RPOS"/>
    <property type="match status" value="1"/>
</dbReference>
<dbReference type="Proteomes" id="UP000298381">
    <property type="component" value="Unassembled WGS sequence"/>
</dbReference>
<proteinExistence type="predicted"/>
<keyword evidence="3" id="KW-0805">Transcription regulation</keyword>
<evidence type="ECO:0000313" key="10">
    <source>
        <dbReference type="EMBL" id="TFZ39492.1"/>
    </source>
</evidence>
<dbReference type="Gene3D" id="1.10.10.10">
    <property type="entry name" value="Winged helix-like DNA-binding domain superfamily/Winged helix DNA-binding domain"/>
    <property type="match status" value="1"/>
</dbReference>
<name>A0A4Z0D4Z6_9FIRM</name>
<dbReference type="GO" id="GO:0006355">
    <property type="term" value="P:regulation of DNA-templated transcription"/>
    <property type="evidence" value="ECO:0007669"/>
    <property type="project" value="InterPro"/>
</dbReference>
<keyword evidence="4 7" id="KW-0238">DNA-binding</keyword>
<dbReference type="PROSITE" id="PS51755">
    <property type="entry name" value="OMPR_PHOB"/>
    <property type="match status" value="1"/>
</dbReference>
<evidence type="ECO:0000256" key="3">
    <source>
        <dbReference type="ARBA" id="ARBA00023015"/>
    </source>
</evidence>
<dbReference type="EMBL" id="SRIB01000012">
    <property type="protein sequence ID" value="TFZ39492.1"/>
    <property type="molecule type" value="Genomic_DNA"/>
</dbReference>
<evidence type="ECO:0000256" key="4">
    <source>
        <dbReference type="ARBA" id="ARBA00023125"/>
    </source>
</evidence>
<dbReference type="InterPro" id="IPR001789">
    <property type="entry name" value="Sig_transdc_resp-reg_receiver"/>
</dbReference>
<evidence type="ECO:0000259" key="8">
    <source>
        <dbReference type="PROSITE" id="PS50110"/>
    </source>
</evidence>
<dbReference type="GO" id="GO:0000156">
    <property type="term" value="F:phosphorelay response regulator activity"/>
    <property type="evidence" value="ECO:0007669"/>
    <property type="project" value="TreeGrafter"/>
</dbReference>
<evidence type="ECO:0000256" key="5">
    <source>
        <dbReference type="ARBA" id="ARBA00023163"/>
    </source>
</evidence>
<feature type="modified residue" description="4-aspartylphosphate" evidence="6">
    <location>
        <position position="49"/>
    </location>
</feature>
<gene>
    <name evidence="10" type="ORF">E4100_08340</name>
</gene>
<dbReference type="FunFam" id="1.10.10.10:FF:000018">
    <property type="entry name" value="DNA-binding response regulator ResD"/>
    <property type="match status" value="1"/>
</dbReference>
<evidence type="ECO:0000256" key="7">
    <source>
        <dbReference type="PROSITE-ProRule" id="PRU01091"/>
    </source>
</evidence>
<dbReference type="Gene3D" id="3.40.50.2300">
    <property type="match status" value="1"/>
</dbReference>
<evidence type="ECO:0000256" key="1">
    <source>
        <dbReference type="ARBA" id="ARBA00022553"/>
    </source>
</evidence>
<keyword evidence="2" id="KW-0902">Two-component regulatory system</keyword>
<accession>A0A4Z0D4Z6</accession>
<dbReference type="InterPro" id="IPR001867">
    <property type="entry name" value="OmpR/PhoB-type_DNA-bd"/>
</dbReference>
<organism evidence="10 11">
    <name type="scientific">Soehngenia longivitae</name>
    <dbReference type="NCBI Taxonomy" id="2562294"/>
    <lineage>
        <taxon>Bacteria</taxon>
        <taxon>Bacillati</taxon>
        <taxon>Bacillota</taxon>
        <taxon>Tissierellia</taxon>
        <taxon>Tissierellales</taxon>
        <taxon>Tissierellaceae</taxon>
        <taxon>Soehngenia</taxon>
    </lineage>
</organism>
<dbReference type="PROSITE" id="PS50110">
    <property type="entry name" value="RESPONSE_REGULATORY"/>
    <property type="match status" value="1"/>
</dbReference>
<dbReference type="SMART" id="SM00862">
    <property type="entry name" value="Trans_reg_C"/>
    <property type="match status" value="1"/>
</dbReference>
<evidence type="ECO:0000256" key="2">
    <source>
        <dbReference type="ARBA" id="ARBA00023012"/>
    </source>
</evidence>
<dbReference type="SUPFAM" id="SSF52172">
    <property type="entry name" value="CheY-like"/>
    <property type="match status" value="1"/>
</dbReference>
<comment type="caution">
    <text evidence="10">The sequence shown here is derived from an EMBL/GenBank/DDBJ whole genome shotgun (WGS) entry which is preliminary data.</text>
</comment>
<dbReference type="AlphaFoldDB" id="A0A4Z0D4Z6"/>
<dbReference type="GO" id="GO:0032993">
    <property type="term" value="C:protein-DNA complex"/>
    <property type="evidence" value="ECO:0007669"/>
    <property type="project" value="TreeGrafter"/>
</dbReference>
<evidence type="ECO:0000313" key="11">
    <source>
        <dbReference type="Proteomes" id="UP000298381"/>
    </source>
</evidence>
<dbReference type="CDD" id="cd00383">
    <property type="entry name" value="trans_reg_C"/>
    <property type="match status" value="1"/>
</dbReference>
<dbReference type="GO" id="GO:0005829">
    <property type="term" value="C:cytosol"/>
    <property type="evidence" value="ECO:0007669"/>
    <property type="project" value="TreeGrafter"/>
</dbReference>
<dbReference type="GO" id="GO:0000976">
    <property type="term" value="F:transcription cis-regulatory region binding"/>
    <property type="evidence" value="ECO:0007669"/>
    <property type="project" value="TreeGrafter"/>
</dbReference>
<dbReference type="InterPro" id="IPR039420">
    <property type="entry name" value="WalR-like"/>
</dbReference>
<keyword evidence="11" id="KW-1185">Reference proteome</keyword>
<keyword evidence="5" id="KW-0804">Transcription</keyword>
<feature type="domain" description="OmpR/PhoB-type" evidence="9">
    <location>
        <begin position="125"/>
        <end position="221"/>
    </location>
</feature>
<feature type="DNA-binding region" description="OmpR/PhoB-type" evidence="7">
    <location>
        <begin position="125"/>
        <end position="221"/>
    </location>
</feature>
<dbReference type="Gene3D" id="6.10.250.690">
    <property type="match status" value="1"/>
</dbReference>
<reference evidence="10 11" key="1">
    <citation type="submission" date="2019-03" db="EMBL/GenBank/DDBJ databases">
        <title>Draft genome sequence data and analysis of a Fermenting Bacterium, Soehngenia longevitae strain 1933PT, isolated from petroleum reservoir in Azerbaijan.</title>
        <authorList>
            <person name="Grouzdev D.S."/>
            <person name="Bidzhieva S.K."/>
            <person name="Sokolova D.S."/>
            <person name="Tourova T.P."/>
            <person name="Poltaraus A.B."/>
            <person name="Nazina T.N."/>
        </authorList>
    </citation>
    <scope>NUCLEOTIDE SEQUENCE [LARGE SCALE GENOMIC DNA]</scope>
    <source>
        <strain evidence="10 11">1933P</strain>
    </source>
</reference>
<feature type="domain" description="Response regulatory" evidence="8">
    <location>
        <begin position="3"/>
        <end position="116"/>
    </location>
</feature>
<dbReference type="InterPro" id="IPR011006">
    <property type="entry name" value="CheY-like_superfamily"/>
</dbReference>
<evidence type="ECO:0000256" key="6">
    <source>
        <dbReference type="PROSITE-ProRule" id="PRU00169"/>
    </source>
</evidence>
<dbReference type="InterPro" id="IPR036388">
    <property type="entry name" value="WH-like_DNA-bd_sf"/>
</dbReference>
<dbReference type="OrthoDB" id="9802426at2"/>
<dbReference type="Pfam" id="PF00486">
    <property type="entry name" value="Trans_reg_C"/>
    <property type="match status" value="1"/>
</dbReference>
<sequence>MNLIYIVEDDEGIRELVTYALKKEGFEVVGFESGKEVFEQKPPDLYILDIMLPGEDGYTILKKIRTMVSTKDIPVIMLTSKTSEYDKVKALDMGADDYIEKPFGVMELISRVKAVLRRYIGLNKDSVLKSGNLTLDVEKHEVRVNDKEVYLTLKEFDLLYYLMKNMNIVLSRDQIMNEVWGFDFEGETRTVDVHIRTLRMKLGEAGESIQTVRGVGYKFGG</sequence>
<dbReference type="RefSeq" id="WP_135271590.1">
    <property type="nucleotide sequence ID" value="NZ_SRIB01000012.1"/>
</dbReference>
<dbReference type="SMART" id="SM00448">
    <property type="entry name" value="REC"/>
    <property type="match status" value="1"/>
</dbReference>
<keyword evidence="1 6" id="KW-0597">Phosphoprotein</keyword>